<protein>
    <submittedName>
        <fullName evidence="2">Uncharacterized protein</fullName>
    </submittedName>
</protein>
<gene>
    <name evidence="2" type="ORF">CNECB9_2370156</name>
</gene>
<evidence type="ECO:0000313" key="2">
    <source>
        <dbReference type="EMBL" id="SCU75582.1"/>
    </source>
</evidence>
<dbReference type="RefSeq" id="WP_340524179.1">
    <property type="nucleotide sequence ID" value="NZ_FMSH01000154.1"/>
</dbReference>
<keyword evidence="1" id="KW-0472">Membrane</keyword>
<feature type="transmembrane region" description="Helical" evidence="1">
    <location>
        <begin position="17"/>
        <end position="39"/>
    </location>
</feature>
<dbReference type="AlphaFoldDB" id="A0A1K0IE27"/>
<evidence type="ECO:0000256" key="1">
    <source>
        <dbReference type="SAM" id="Phobius"/>
    </source>
</evidence>
<organism evidence="2">
    <name type="scientific">Cupriavidus necator</name>
    <name type="common">Alcaligenes eutrophus</name>
    <name type="synonym">Ralstonia eutropha</name>
    <dbReference type="NCBI Taxonomy" id="106590"/>
    <lineage>
        <taxon>Bacteria</taxon>
        <taxon>Pseudomonadati</taxon>
        <taxon>Pseudomonadota</taxon>
        <taxon>Betaproteobacteria</taxon>
        <taxon>Burkholderiales</taxon>
        <taxon>Burkholderiaceae</taxon>
        <taxon>Cupriavidus</taxon>
    </lineage>
</organism>
<proteinExistence type="predicted"/>
<accession>A0A1K0IE27</accession>
<reference evidence="2" key="1">
    <citation type="submission" date="2016-09" db="EMBL/GenBank/DDBJ databases">
        <authorList>
            <person name="Capua I."/>
            <person name="De Benedictis P."/>
            <person name="Joannis T."/>
            <person name="Lombin L.H."/>
            <person name="Cattoli G."/>
        </authorList>
    </citation>
    <scope>NUCLEOTIDE SEQUENCE</scope>
    <source>
        <strain evidence="2">B9</strain>
    </source>
</reference>
<sequence length="41" mass="4547">MSLDRDQLEEIRFRNRLILYVCGGLILLAAAVKAALPYLGA</sequence>
<dbReference type="EMBL" id="FMSH01000154">
    <property type="protein sequence ID" value="SCU75582.1"/>
    <property type="molecule type" value="Genomic_DNA"/>
</dbReference>
<keyword evidence="1" id="KW-1133">Transmembrane helix</keyword>
<name>A0A1K0IE27_CUPNE</name>
<keyword evidence="1" id="KW-0812">Transmembrane</keyword>